<reference evidence="2" key="1">
    <citation type="journal article" date="2023" name="Mol. Phylogenet. Evol.">
        <title>Genome-scale phylogeny and comparative genomics of the fungal order Sordariales.</title>
        <authorList>
            <person name="Hensen N."/>
            <person name="Bonometti L."/>
            <person name="Westerberg I."/>
            <person name="Brannstrom I.O."/>
            <person name="Guillou S."/>
            <person name="Cros-Aarteil S."/>
            <person name="Calhoun S."/>
            <person name="Haridas S."/>
            <person name="Kuo A."/>
            <person name="Mondo S."/>
            <person name="Pangilinan J."/>
            <person name="Riley R."/>
            <person name="LaButti K."/>
            <person name="Andreopoulos B."/>
            <person name="Lipzen A."/>
            <person name="Chen C."/>
            <person name="Yan M."/>
            <person name="Daum C."/>
            <person name="Ng V."/>
            <person name="Clum A."/>
            <person name="Steindorff A."/>
            <person name="Ohm R.A."/>
            <person name="Martin F."/>
            <person name="Silar P."/>
            <person name="Natvig D.O."/>
            <person name="Lalanne C."/>
            <person name="Gautier V."/>
            <person name="Ament-Velasquez S.L."/>
            <person name="Kruys A."/>
            <person name="Hutchinson M.I."/>
            <person name="Powell A.J."/>
            <person name="Barry K."/>
            <person name="Miller A.N."/>
            <person name="Grigoriev I.V."/>
            <person name="Debuchy R."/>
            <person name="Gladieux P."/>
            <person name="Hiltunen Thoren M."/>
            <person name="Johannesson H."/>
        </authorList>
    </citation>
    <scope>NUCLEOTIDE SEQUENCE</scope>
    <source>
        <strain evidence="2">CBS 118394</strain>
    </source>
</reference>
<accession>A0AAE0MAT3</accession>
<protein>
    <submittedName>
        <fullName evidence="2">Uncharacterized protein</fullName>
    </submittedName>
</protein>
<dbReference type="Proteomes" id="UP001283341">
    <property type="component" value="Unassembled WGS sequence"/>
</dbReference>
<evidence type="ECO:0000313" key="2">
    <source>
        <dbReference type="EMBL" id="KAK3325682.1"/>
    </source>
</evidence>
<comment type="caution">
    <text evidence="2">The sequence shown here is derived from an EMBL/GenBank/DDBJ whole genome shotgun (WGS) entry which is preliminary data.</text>
</comment>
<dbReference type="AlphaFoldDB" id="A0AAE0MAT3"/>
<name>A0AAE0MAT3_9PEZI</name>
<organism evidence="2 3">
    <name type="scientific">Apodospora peruviana</name>
    <dbReference type="NCBI Taxonomy" id="516989"/>
    <lineage>
        <taxon>Eukaryota</taxon>
        <taxon>Fungi</taxon>
        <taxon>Dikarya</taxon>
        <taxon>Ascomycota</taxon>
        <taxon>Pezizomycotina</taxon>
        <taxon>Sordariomycetes</taxon>
        <taxon>Sordariomycetidae</taxon>
        <taxon>Sordariales</taxon>
        <taxon>Lasiosphaeriaceae</taxon>
        <taxon>Apodospora</taxon>
    </lineage>
</organism>
<feature type="compositionally biased region" description="Low complexity" evidence="1">
    <location>
        <begin position="23"/>
        <end position="39"/>
    </location>
</feature>
<evidence type="ECO:0000313" key="3">
    <source>
        <dbReference type="Proteomes" id="UP001283341"/>
    </source>
</evidence>
<reference evidence="2" key="2">
    <citation type="submission" date="2023-06" db="EMBL/GenBank/DDBJ databases">
        <authorList>
            <consortium name="Lawrence Berkeley National Laboratory"/>
            <person name="Haridas S."/>
            <person name="Hensen N."/>
            <person name="Bonometti L."/>
            <person name="Westerberg I."/>
            <person name="Brannstrom I.O."/>
            <person name="Guillou S."/>
            <person name="Cros-Aarteil S."/>
            <person name="Calhoun S."/>
            <person name="Kuo A."/>
            <person name="Mondo S."/>
            <person name="Pangilinan J."/>
            <person name="Riley R."/>
            <person name="Labutti K."/>
            <person name="Andreopoulos B."/>
            <person name="Lipzen A."/>
            <person name="Chen C."/>
            <person name="Yanf M."/>
            <person name="Daum C."/>
            <person name="Ng V."/>
            <person name="Clum A."/>
            <person name="Steindorff A."/>
            <person name="Ohm R."/>
            <person name="Martin F."/>
            <person name="Silar P."/>
            <person name="Natvig D."/>
            <person name="Lalanne C."/>
            <person name="Gautier V."/>
            <person name="Ament-Velasquez S.L."/>
            <person name="Kruys A."/>
            <person name="Hutchinson M.I."/>
            <person name="Powell A.J."/>
            <person name="Barry K."/>
            <person name="Miller A.N."/>
            <person name="Grigoriev I.V."/>
            <person name="Debuchy R."/>
            <person name="Gladieux P."/>
            <person name="Thoren M.H."/>
            <person name="Johannesson H."/>
        </authorList>
    </citation>
    <scope>NUCLEOTIDE SEQUENCE</scope>
    <source>
        <strain evidence="2">CBS 118394</strain>
    </source>
</reference>
<evidence type="ECO:0000256" key="1">
    <source>
        <dbReference type="SAM" id="MobiDB-lite"/>
    </source>
</evidence>
<dbReference type="EMBL" id="JAUEDM010000002">
    <property type="protein sequence ID" value="KAK3325682.1"/>
    <property type="molecule type" value="Genomic_DNA"/>
</dbReference>
<proteinExistence type="predicted"/>
<sequence length="128" mass="14642">MATATTRTNSYHSHLDDYTIHLTGSSSSSGPSTRQQQSPLLPGEHQESPATANPGWWQTEYRQVPPYRPINMNLDRASRPWGSNRVESLFVFTMFQGVWLKSTIAWLWRKTVGRFNERVFESKIGGEI</sequence>
<feature type="region of interest" description="Disordered" evidence="1">
    <location>
        <begin position="20"/>
        <end position="56"/>
    </location>
</feature>
<gene>
    <name evidence="2" type="ORF">B0H66DRAFT_599832</name>
</gene>
<keyword evidence="3" id="KW-1185">Reference proteome</keyword>